<dbReference type="KEGG" id="woc:BA177_05215"/>
<dbReference type="KEGG" id="woc:BA177_12345"/>
<dbReference type="EMBL" id="CP016268">
    <property type="protein sequence ID" value="ANO50068.1"/>
    <property type="molecule type" value="Genomic_DNA"/>
</dbReference>
<keyword evidence="7" id="KW-1185">Reference proteome</keyword>
<evidence type="ECO:0000256" key="2">
    <source>
        <dbReference type="SAM" id="Coils"/>
    </source>
</evidence>
<dbReference type="KEGG" id="woc:BA177_05235"/>
<evidence type="ECO:0000256" key="1">
    <source>
        <dbReference type="ARBA" id="ARBA00009964"/>
    </source>
</evidence>
<dbReference type="InterPro" id="IPR052546">
    <property type="entry name" value="Transposase_8_domain"/>
</dbReference>
<dbReference type="EMBL" id="CP016268">
    <property type="protein sequence ID" value="ANO50690.1"/>
    <property type="molecule type" value="Genomic_DNA"/>
</dbReference>
<evidence type="ECO:0000313" key="7">
    <source>
        <dbReference type="Proteomes" id="UP000092695"/>
    </source>
</evidence>
<keyword evidence="2" id="KW-0175">Coiled coil</keyword>
<evidence type="ECO:0000313" key="5">
    <source>
        <dbReference type="EMBL" id="ANO50690.1"/>
    </source>
</evidence>
<dbReference type="OrthoDB" id="9774685at2"/>
<evidence type="ECO:0000313" key="4">
    <source>
        <dbReference type="EMBL" id="ANO50686.1"/>
    </source>
</evidence>
<gene>
    <name evidence="3" type="ORF">BA177_01480</name>
    <name evidence="4" type="ORF">BA177_05215</name>
    <name evidence="5" type="ORF">BA177_05235</name>
    <name evidence="6" type="ORF">BA177_12345</name>
</gene>
<dbReference type="GO" id="GO:0004803">
    <property type="term" value="F:transposase activity"/>
    <property type="evidence" value="ECO:0007669"/>
    <property type="project" value="InterPro"/>
</dbReference>
<dbReference type="KEGG" id="woc:BA177_01480"/>
<reference evidence="4 7" key="1">
    <citation type="submission" date="2016-06" db="EMBL/GenBank/DDBJ databases">
        <title>Complete genome sequence of a deep-branching marine Gamma Proteobacterium Woeseia oceani type strain XK5.</title>
        <authorList>
            <person name="Mu D."/>
            <person name="Du Z."/>
        </authorList>
    </citation>
    <scope>NUCLEOTIDE SEQUENCE [LARGE SCALE GENOMIC DNA]</scope>
    <source>
        <strain evidence="4 7">XK5</strain>
    </source>
</reference>
<dbReference type="EMBL" id="CP016268">
    <property type="protein sequence ID" value="ANO50686.1"/>
    <property type="molecule type" value="Genomic_DNA"/>
</dbReference>
<dbReference type="PANTHER" id="PTHR33609:SF1">
    <property type="entry name" value="TRANSPOSASE"/>
    <property type="match status" value="1"/>
</dbReference>
<sequence>MKGKRFTEEQIIRILQEAEAGLSVADVCRKHNCSEQSFYRWKSKFGGMAVSEAKRLKELERENAELKKVVAEQTLDIRMLKDVNSRKW</sequence>
<dbReference type="GO" id="GO:0006313">
    <property type="term" value="P:DNA transposition"/>
    <property type="evidence" value="ECO:0007669"/>
    <property type="project" value="InterPro"/>
</dbReference>
<feature type="coiled-coil region" evidence="2">
    <location>
        <begin position="49"/>
        <end position="76"/>
    </location>
</feature>
<dbReference type="RefSeq" id="WP_068612112.1">
    <property type="nucleotide sequence ID" value="NZ_CP016268.1"/>
</dbReference>
<dbReference type="SUPFAM" id="SSF46689">
    <property type="entry name" value="Homeodomain-like"/>
    <property type="match status" value="1"/>
</dbReference>
<dbReference type="STRING" id="1548547.BA177_01480"/>
<evidence type="ECO:0000313" key="6">
    <source>
        <dbReference type="EMBL" id="ANO51886.1"/>
    </source>
</evidence>
<protein>
    <submittedName>
        <fullName evidence="4">Transposase</fullName>
    </submittedName>
</protein>
<dbReference type="Proteomes" id="UP000092695">
    <property type="component" value="Chromosome"/>
</dbReference>
<evidence type="ECO:0000313" key="3">
    <source>
        <dbReference type="EMBL" id="ANO50068.1"/>
    </source>
</evidence>
<dbReference type="PANTHER" id="PTHR33609">
    <property type="entry name" value="LOW CALCIUM RESPONSE LOCUS PROTEIN S"/>
    <property type="match status" value="1"/>
</dbReference>
<name>A0A193LE17_9GAMM</name>
<dbReference type="EMBL" id="CP016268">
    <property type="protein sequence ID" value="ANO51886.1"/>
    <property type="molecule type" value="Genomic_DNA"/>
</dbReference>
<proteinExistence type="inferred from homology"/>
<comment type="similarity">
    <text evidence="1">Belongs to the transposase 8 family.</text>
</comment>
<dbReference type="Gene3D" id="1.10.10.60">
    <property type="entry name" value="Homeodomain-like"/>
    <property type="match status" value="1"/>
</dbReference>
<organism evidence="4 7">
    <name type="scientific">Woeseia oceani</name>
    <dbReference type="NCBI Taxonomy" id="1548547"/>
    <lineage>
        <taxon>Bacteria</taxon>
        <taxon>Pseudomonadati</taxon>
        <taxon>Pseudomonadota</taxon>
        <taxon>Gammaproteobacteria</taxon>
        <taxon>Woeseiales</taxon>
        <taxon>Woeseiaceae</taxon>
        <taxon>Woeseia</taxon>
    </lineage>
</organism>
<dbReference type="AlphaFoldDB" id="A0A193LE17"/>
<dbReference type="GO" id="GO:0003677">
    <property type="term" value="F:DNA binding"/>
    <property type="evidence" value="ECO:0007669"/>
    <property type="project" value="InterPro"/>
</dbReference>
<dbReference type="InterPro" id="IPR009057">
    <property type="entry name" value="Homeodomain-like_sf"/>
</dbReference>
<dbReference type="InterPro" id="IPR002514">
    <property type="entry name" value="Transposase_8"/>
</dbReference>
<accession>A0A193LE17</accession>
<dbReference type="Pfam" id="PF01527">
    <property type="entry name" value="HTH_Tnp_1"/>
    <property type="match status" value="1"/>
</dbReference>